<dbReference type="Gene3D" id="1.10.472.10">
    <property type="entry name" value="Cyclin-like"/>
    <property type="match status" value="1"/>
</dbReference>
<name>A0A1R2CUQ5_9CILI</name>
<dbReference type="GO" id="GO:0019901">
    <property type="term" value="F:protein kinase binding"/>
    <property type="evidence" value="ECO:0007669"/>
    <property type="project" value="InterPro"/>
</dbReference>
<keyword evidence="2" id="KW-1185">Reference proteome</keyword>
<organism evidence="1 2">
    <name type="scientific">Stentor coeruleus</name>
    <dbReference type="NCBI Taxonomy" id="5963"/>
    <lineage>
        <taxon>Eukaryota</taxon>
        <taxon>Sar</taxon>
        <taxon>Alveolata</taxon>
        <taxon>Ciliophora</taxon>
        <taxon>Postciliodesmatophora</taxon>
        <taxon>Heterotrichea</taxon>
        <taxon>Heterotrichida</taxon>
        <taxon>Stentoridae</taxon>
        <taxon>Stentor</taxon>
    </lineage>
</organism>
<evidence type="ECO:0000313" key="1">
    <source>
        <dbReference type="EMBL" id="OMJ92715.1"/>
    </source>
</evidence>
<gene>
    <name evidence="1" type="ORF">SteCoe_4459</name>
</gene>
<comment type="caution">
    <text evidence="1">The sequence shown here is derived from an EMBL/GenBank/DDBJ whole genome shotgun (WGS) entry which is preliminary data.</text>
</comment>
<evidence type="ECO:0008006" key="3">
    <source>
        <dbReference type="Google" id="ProtNLM"/>
    </source>
</evidence>
<accession>A0A1R2CUQ5</accession>
<dbReference type="Proteomes" id="UP000187209">
    <property type="component" value="Unassembled WGS sequence"/>
</dbReference>
<proteinExistence type="predicted"/>
<dbReference type="InterPro" id="IPR036915">
    <property type="entry name" value="Cyclin-like_sf"/>
</dbReference>
<dbReference type="SUPFAM" id="SSF47954">
    <property type="entry name" value="Cyclin-like"/>
    <property type="match status" value="1"/>
</dbReference>
<dbReference type="Pfam" id="PF08613">
    <property type="entry name" value="Cyclin"/>
    <property type="match status" value="1"/>
</dbReference>
<evidence type="ECO:0000313" key="2">
    <source>
        <dbReference type="Proteomes" id="UP000187209"/>
    </source>
</evidence>
<protein>
    <recommendedName>
        <fullName evidence="3">Cyclin N-terminal domain-containing protein</fullName>
    </recommendedName>
</protein>
<reference evidence="1 2" key="1">
    <citation type="submission" date="2016-11" db="EMBL/GenBank/DDBJ databases">
        <title>The macronuclear genome of Stentor coeruleus: a giant cell with tiny introns.</title>
        <authorList>
            <person name="Slabodnick M."/>
            <person name="Ruby J.G."/>
            <person name="Reiff S.B."/>
            <person name="Swart E.C."/>
            <person name="Gosai S."/>
            <person name="Prabakaran S."/>
            <person name="Witkowska E."/>
            <person name="Larue G.E."/>
            <person name="Fisher S."/>
            <person name="Freeman R.M."/>
            <person name="Gunawardena J."/>
            <person name="Chu W."/>
            <person name="Stover N.A."/>
            <person name="Gregory B.D."/>
            <person name="Nowacki M."/>
            <person name="Derisi J."/>
            <person name="Roy S.W."/>
            <person name="Marshall W.F."/>
            <person name="Sood P."/>
        </authorList>
    </citation>
    <scope>NUCLEOTIDE SEQUENCE [LARGE SCALE GENOMIC DNA]</scope>
    <source>
        <strain evidence="1">WM001</strain>
    </source>
</reference>
<dbReference type="InterPro" id="IPR013922">
    <property type="entry name" value="Cyclin_PHO80-like"/>
</dbReference>
<dbReference type="AlphaFoldDB" id="A0A1R2CUQ5"/>
<dbReference type="OrthoDB" id="337735at2759"/>
<dbReference type="EMBL" id="MPUH01000056">
    <property type="protein sequence ID" value="OMJ92715.1"/>
    <property type="molecule type" value="Genomic_DNA"/>
</dbReference>
<sequence>MLDDKEREALELFSLPKPLPMQLEGFIDNFLYRLDLQESIVSYAFLIIEKFFDRITLYNIHKLVFTALVLIYKFFSDTPAPNSCLEKIGLLKAGELSRLEIVMLEQIHWKIRFWDIEEVDESLIEAGKMRDIRIEDYQNDDEIEDDDTDFTEYGSNCSFSELSAFFPN</sequence>